<dbReference type="EMBL" id="LAZR01033855">
    <property type="protein sequence ID" value="KKL46917.1"/>
    <property type="molecule type" value="Genomic_DNA"/>
</dbReference>
<reference evidence="1" key="1">
    <citation type="journal article" date="2015" name="Nature">
        <title>Complex archaea that bridge the gap between prokaryotes and eukaryotes.</title>
        <authorList>
            <person name="Spang A."/>
            <person name="Saw J.H."/>
            <person name="Jorgensen S.L."/>
            <person name="Zaremba-Niedzwiedzka K."/>
            <person name="Martijn J."/>
            <person name="Lind A.E."/>
            <person name="van Eijk R."/>
            <person name="Schleper C."/>
            <person name="Guy L."/>
            <person name="Ettema T.J."/>
        </authorList>
    </citation>
    <scope>NUCLEOTIDE SEQUENCE</scope>
</reference>
<evidence type="ECO:0000313" key="1">
    <source>
        <dbReference type="EMBL" id="KKL46917.1"/>
    </source>
</evidence>
<organism evidence="1">
    <name type="scientific">marine sediment metagenome</name>
    <dbReference type="NCBI Taxonomy" id="412755"/>
    <lineage>
        <taxon>unclassified sequences</taxon>
        <taxon>metagenomes</taxon>
        <taxon>ecological metagenomes</taxon>
    </lineage>
</organism>
<dbReference type="AlphaFoldDB" id="A0A0F9F770"/>
<comment type="caution">
    <text evidence="1">The sequence shown here is derived from an EMBL/GenBank/DDBJ whole genome shotgun (WGS) entry which is preliminary data.</text>
</comment>
<gene>
    <name evidence="1" type="ORF">LCGC14_2340730</name>
</gene>
<feature type="non-terminal residue" evidence="1">
    <location>
        <position position="1"/>
    </location>
</feature>
<accession>A0A0F9F770</accession>
<proteinExistence type="predicted"/>
<protein>
    <submittedName>
        <fullName evidence="1">Uncharacterized protein</fullName>
    </submittedName>
</protein>
<sequence>IAIILGVLLAVGIAYGFGYASGAFDTAKKIITIGIEVLDIKNVSAIDLFEQYHKLKGGII</sequence>
<name>A0A0F9F770_9ZZZZ</name>